<comment type="caution">
    <text evidence="1">The sequence shown here is derived from an EMBL/GenBank/DDBJ whole genome shotgun (WGS) entry which is preliminary data.</text>
</comment>
<proteinExistence type="predicted"/>
<organism evidence="1 2">
    <name type="scientific">Haloarcula argentinensis</name>
    <dbReference type="NCBI Taxonomy" id="43776"/>
    <lineage>
        <taxon>Archaea</taxon>
        <taxon>Methanobacteriati</taxon>
        <taxon>Methanobacteriota</taxon>
        <taxon>Stenosarchaea group</taxon>
        <taxon>Halobacteria</taxon>
        <taxon>Halobacteriales</taxon>
        <taxon>Haloarculaceae</taxon>
        <taxon>Haloarcula</taxon>
    </lineage>
</organism>
<accession>A0A830FX67</accession>
<dbReference type="AlphaFoldDB" id="A0A830FX67"/>
<evidence type="ECO:0000313" key="1">
    <source>
        <dbReference type="EMBL" id="GGM51985.1"/>
    </source>
</evidence>
<reference evidence="1" key="1">
    <citation type="journal article" date="2014" name="Int. J. Syst. Evol. Microbiol.">
        <title>Complete genome sequence of Corynebacterium casei LMG S-19264T (=DSM 44701T), isolated from a smear-ripened cheese.</title>
        <authorList>
            <consortium name="US DOE Joint Genome Institute (JGI-PGF)"/>
            <person name="Walter F."/>
            <person name="Albersmeier A."/>
            <person name="Kalinowski J."/>
            <person name="Ruckert C."/>
        </authorList>
    </citation>
    <scope>NUCLEOTIDE SEQUENCE</scope>
    <source>
        <strain evidence="1">JCM 15759</strain>
    </source>
</reference>
<gene>
    <name evidence="1" type="ORF">GCM10009006_36470</name>
</gene>
<sequence length="92" mass="9509">MPSVCPPPSANAISANVGSNAVHRSGGLSNSTAPIGSISTEYELFVSVSAAVSETASCADDVLDSVDELVDWEVLEQPANRPLPIIAPPYVR</sequence>
<protein>
    <submittedName>
        <fullName evidence="1">Uncharacterized protein</fullName>
    </submittedName>
</protein>
<dbReference type="EMBL" id="BMON01000008">
    <property type="protein sequence ID" value="GGM51985.1"/>
    <property type="molecule type" value="Genomic_DNA"/>
</dbReference>
<evidence type="ECO:0000313" key="2">
    <source>
        <dbReference type="Proteomes" id="UP000656367"/>
    </source>
</evidence>
<dbReference type="Proteomes" id="UP000656367">
    <property type="component" value="Unassembled WGS sequence"/>
</dbReference>
<name>A0A830FX67_HALAR</name>
<reference evidence="1" key="2">
    <citation type="submission" date="2020-09" db="EMBL/GenBank/DDBJ databases">
        <authorList>
            <person name="Sun Q."/>
            <person name="Ohkuma M."/>
        </authorList>
    </citation>
    <scope>NUCLEOTIDE SEQUENCE</scope>
    <source>
        <strain evidence="1">JCM 15759</strain>
    </source>
</reference>